<dbReference type="GO" id="GO:0006122">
    <property type="term" value="P:mitochondrial electron transport, ubiquinol to cytochrome c"/>
    <property type="evidence" value="ECO:0007669"/>
    <property type="project" value="InterPro"/>
</dbReference>
<dbReference type="Pfam" id="PF05365">
    <property type="entry name" value="UCR_UQCRX_QCR9"/>
    <property type="match status" value="1"/>
</dbReference>
<comment type="subcellular location">
    <subcellularLocation>
        <location evidence="1">Mitochondrion inner membrane</location>
        <topology evidence="1">Single-pass membrane protein</topology>
    </subcellularLocation>
</comment>
<evidence type="ECO:0000256" key="9">
    <source>
        <dbReference type="ARBA" id="ARBA00023128"/>
    </source>
</evidence>
<evidence type="ECO:0000256" key="6">
    <source>
        <dbReference type="ARBA" id="ARBA00022792"/>
    </source>
</evidence>
<gene>
    <name evidence="17" type="ORF">DR999_PMT16593</name>
</gene>
<dbReference type="OrthoDB" id="44067at2759"/>
<dbReference type="Gene3D" id="1.20.5.260">
    <property type="entry name" value="Cytochrome b-c1 complex subunit 9"/>
    <property type="match status" value="1"/>
</dbReference>
<dbReference type="InterPro" id="IPR036656">
    <property type="entry name" value="QCR9_sf"/>
</dbReference>
<comment type="subunit">
    <text evidence="11">Component of the ubiquinol-cytochrome c oxidoreductase (cytochrome b-c1 complex, complex III, CIII), a multisubunit enzyme composed of 11 subunits. The complex is composed of 3 respiratory subunits cytochrome b, cytochrome c1 and Rieske protein UQCRFS1, 2 core protein subunits UQCRC1/QCR1 and UQCRC2/QCR2, and 6 low-molecular weight protein subunits UQCRH/QCR6, UQCRB/QCR7, UQCRQ/QCR8, UQCR10/QCR9, UQCR11/QCR10 and subunit 9, the cleavage product of Rieske protein UQCRFS1. The complex exists as an obligatory dimer and forms supercomplexes (SCs) in the inner mitochondrial membrane with NADH-ubiquinone oxidoreductase (complex I, CI) and cytochrome c oxidase (complex IV, CIV), resulting in different assemblies (supercomplex SCI(1)III(2)IV(1) and megacomplex MCI(2)III(2)IV(2)). Interacts with STMP1.</text>
</comment>
<evidence type="ECO:0000256" key="1">
    <source>
        <dbReference type="ARBA" id="ARBA00004434"/>
    </source>
</evidence>
<accession>A0A4D9DTY9</accession>
<evidence type="ECO:0000256" key="11">
    <source>
        <dbReference type="ARBA" id="ARBA00064262"/>
    </source>
</evidence>
<evidence type="ECO:0000256" key="8">
    <source>
        <dbReference type="ARBA" id="ARBA00022989"/>
    </source>
</evidence>
<keyword evidence="4" id="KW-0679">Respiratory chain</keyword>
<dbReference type="PANTHER" id="PTHR12980:SF0">
    <property type="entry name" value="CYTOCHROME B-C1 COMPLEX SUBUNIT 9"/>
    <property type="match status" value="1"/>
</dbReference>
<organism evidence="17 18">
    <name type="scientific">Platysternon megacephalum</name>
    <name type="common">big-headed turtle</name>
    <dbReference type="NCBI Taxonomy" id="55544"/>
    <lineage>
        <taxon>Eukaryota</taxon>
        <taxon>Metazoa</taxon>
        <taxon>Chordata</taxon>
        <taxon>Craniata</taxon>
        <taxon>Vertebrata</taxon>
        <taxon>Euteleostomi</taxon>
        <taxon>Archelosauria</taxon>
        <taxon>Testudinata</taxon>
        <taxon>Testudines</taxon>
        <taxon>Cryptodira</taxon>
        <taxon>Durocryptodira</taxon>
        <taxon>Testudinoidea</taxon>
        <taxon>Platysternidae</taxon>
        <taxon>Platysternon</taxon>
    </lineage>
</organism>
<dbReference type="SUPFAM" id="SSF81514">
    <property type="entry name" value="Subunit X (non-heme 7 kDa protein) of cytochrome bc1 complex (Ubiquinol-cytochrome c reductase)"/>
    <property type="match status" value="1"/>
</dbReference>
<evidence type="ECO:0000313" key="17">
    <source>
        <dbReference type="EMBL" id="TFK01216.1"/>
    </source>
</evidence>
<name>A0A4D9DTY9_9SAUR</name>
<evidence type="ECO:0000256" key="7">
    <source>
        <dbReference type="ARBA" id="ARBA00022982"/>
    </source>
</evidence>
<dbReference type="GO" id="GO:0005743">
    <property type="term" value="C:mitochondrial inner membrane"/>
    <property type="evidence" value="ECO:0007669"/>
    <property type="project" value="UniProtKB-SubCell"/>
</dbReference>
<evidence type="ECO:0000256" key="2">
    <source>
        <dbReference type="ARBA" id="ARBA00007856"/>
    </source>
</evidence>
<keyword evidence="5" id="KW-0812">Transmembrane</keyword>
<keyword evidence="9" id="KW-0496">Mitochondrion</keyword>
<dbReference type="Proteomes" id="UP000297703">
    <property type="component" value="Unassembled WGS sequence"/>
</dbReference>
<evidence type="ECO:0000313" key="18">
    <source>
        <dbReference type="Proteomes" id="UP000297703"/>
    </source>
</evidence>
<sequence>MKGLHLPEVSSLRDYDQRRAWRCACREILSACAPESEALSPCGEAARRRTPNPMVSRGRTPSPRVHCRHYNFRVQVAPALVRASPEEATMQLRSRLYNVFFRRTSTFALTIVLGALVFERAFDQGADALYERLNHGVRSR</sequence>
<keyword evidence="7" id="KW-0249">Electron transport</keyword>
<comment type="caution">
    <text evidence="17">The sequence shown here is derived from an EMBL/GenBank/DDBJ whole genome shotgun (WGS) entry which is preliminary data.</text>
</comment>
<dbReference type="FunFam" id="1.20.5.260:FF:000001">
    <property type="entry name" value="Cytochrome b-c1 complex subunit 9"/>
    <property type="match status" value="1"/>
</dbReference>
<keyword evidence="18" id="KW-1185">Reference proteome</keyword>
<keyword evidence="6" id="KW-0999">Mitochondrion inner membrane</keyword>
<dbReference type="STRING" id="55544.A0A4D9DTY9"/>
<feature type="region of interest" description="Disordered" evidence="16">
    <location>
        <begin position="42"/>
        <end position="62"/>
    </location>
</feature>
<evidence type="ECO:0000256" key="3">
    <source>
        <dbReference type="ARBA" id="ARBA00022448"/>
    </source>
</evidence>
<protein>
    <recommendedName>
        <fullName evidence="12">Cytochrome b-c1 complex subunit 9</fullName>
    </recommendedName>
    <alternativeName>
        <fullName evidence="13">Complex III subunit X</fullName>
    </alternativeName>
    <alternativeName>
        <fullName evidence="14">Cytochrome c1 non-heme 7 kDa protein</fullName>
    </alternativeName>
    <alternativeName>
        <fullName evidence="15">Ubiquinol-cytochrome c reductase complex 7.2 kDa protein</fullName>
    </alternativeName>
</protein>
<evidence type="ECO:0000256" key="15">
    <source>
        <dbReference type="ARBA" id="ARBA00082249"/>
    </source>
</evidence>
<evidence type="ECO:0000256" key="16">
    <source>
        <dbReference type="SAM" id="MobiDB-lite"/>
    </source>
</evidence>
<dbReference type="InterPro" id="IPR008027">
    <property type="entry name" value="QCR9"/>
</dbReference>
<dbReference type="PANTHER" id="PTHR12980">
    <property type="entry name" value="UBIQUINOL-CYTOCHROME C REDUCTASE COMPLEX, SUBUNIT X"/>
    <property type="match status" value="1"/>
</dbReference>
<keyword evidence="10" id="KW-0472">Membrane</keyword>
<evidence type="ECO:0000256" key="5">
    <source>
        <dbReference type="ARBA" id="ARBA00022692"/>
    </source>
</evidence>
<comment type="similarity">
    <text evidence="2">Belongs to the UQCR10/QCR9 family.</text>
</comment>
<evidence type="ECO:0000256" key="10">
    <source>
        <dbReference type="ARBA" id="ARBA00023136"/>
    </source>
</evidence>
<evidence type="ECO:0000256" key="12">
    <source>
        <dbReference type="ARBA" id="ARBA00068509"/>
    </source>
</evidence>
<evidence type="ECO:0000256" key="13">
    <source>
        <dbReference type="ARBA" id="ARBA00076299"/>
    </source>
</evidence>
<dbReference type="GO" id="GO:0045275">
    <property type="term" value="C:respiratory chain complex III"/>
    <property type="evidence" value="ECO:0007669"/>
    <property type="project" value="InterPro"/>
</dbReference>
<proteinExistence type="inferred from homology"/>
<evidence type="ECO:0000256" key="4">
    <source>
        <dbReference type="ARBA" id="ARBA00022660"/>
    </source>
</evidence>
<dbReference type="EMBL" id="QXTE01000236">
    <property type="protein sequence ID" value="TFK01216.1"/>
    <property type="molecule type" value="Genomic_DNA"/>
</dbReference>
<dbReference type="AlphaFoldDB" id="A0A4D9DTY9"/>
<keyword evidence="3" id="KW-0813">Transport</keyword>
<evidence type="ECO:0000256" key="14">
    <source>
        <dbReference type="ARBA" id="ARBA00077752"/>
    </source>
</evidence>
<reference evidence="17 18" key="1">
    <citation type="submission" date="2019-04" db="EMBL/GenBank/DDBJ databases">
        <title>Draft genome of the big-headed turtle Platysternon megacephalum.</title>
        <authorList>
            <person name="Gong S."/>
        </authorList>
    </citation>
    <scope>NUCLEOTIDE SEQUENCE [LARGE SCALE GENOMIC DNA]</scope>
    <source>
        <strain evidence="17">DO16091913</strain>
        <tissue evidence="17">Muscle</tissue>
    </source>
</reference>
<reference evidence="17 18" key="2">
    <citation type="submission" date="2019-04" db="EMBL/GenBank/DDBJ databases">
        <title>The genome sequence of big-headed turtle.</title>
        <authorList>
            <person name="Gong S."/>
        </authorList>
    </citation>
    <scope>NUCLEOTIDE SEQUENCE [LARGE SCALE GENOMIC DNA]</scope>
    <source>
        <strain evidence="17">DO16091913</strain>
        <tissue evidence="17">Muscle</tissue>
    </source>
</reference>
<keyword evidence="8" id="KW-1133">Transmembrane helix</keyword>